<feature type="compositionally biased region" description="Low complexity" evidence="13">
    <location>
        <begin position="519"/>
        <end position="540"/>
    </location>
</feature>
<dbReference type="RefSeq" id="WP_013418795.1">
    <property type="nucleotide sequence ID" value="NC_014664.1"/>
</dbReference>
<dbReference type="Pfam" id="PF02954">
    <property type="entry name" value="HTH_8"/>
    <property type="match status" value="1"/>
</dbReference>
<keyword evidence="7 12" id="KW-0805">Transcription regulation</keyword>
<dbReference type="SUPFAM" id="SSF52540">
    <property type="entry name" value="P-loop containing nucleoside triphosphate hydrolases"/>
    <property type="match status" value="1"/>
</dbReference>
<dbReference type="SMART" id="SM00065">
    <property type="entry name" value="GAF"/>
    <property type="match status" value="1"/>
</dbReference>
<accession>E3I3P4</accession>
<evidence type="ECO:0000256" key="1">
    <source>
        <dbReference type="ARBA" id="ARBA00002167"/>
    </source>
</evidence>
<evidence type="ECO:0000256" key="4">
    <source>
        <dbReference type="ARBA" id="ARBA00022741"/>
    </source>
</evidence>
<keyword evidence="4" id="KW-0547">Nucleotide-binding</keyword>
<dbReference type="Proteomes" id="UP000001399">
    <property type="component" value="Chromosome"/>
</dbReference>
<keyword evidence="9 12" id="KW-0010">Activator</keyword>
<reference evidence="16" key="1">
    <citation type="journal article" date="2011" name="J. Bacteriol.">
        <title>Genome sequences of eight morphologically diverse alphaproteobacteria.</title>
        <authorList>
            <consortium name="US DOE Joint Genome Institute"/>
            <person name="Brown P.J."/>
            <person name="Kysela D.T."/>
            <person name="Buechlein A."/>
            <person name="Hemmerich C."/>
            <person name="Brun Y.V."/>
        </authorList>
    </citation>
    <scope>NUCLEOTIDE SEQUENCE [LARGE SCALE GENOMIC DNA]</scope>
    <source>
        <strain evidence="16">ATCC 17100 / ATH 3.1.1 / DSM 162 / LMG 4299</strain>
    </source>
</reference>
<evidence type="ECO:0000256" key="10">
    <source>
        <dbReference type="ARBA" id="ARBA00023163"/>
    </source>
</evidence>
<dbReference type="PANTHER" id="PTHR32071">
    <property type="entry name" value="TRANSCRIPTIONAL REGULATORY PROTEIN"/>
    <property type="match status" value="1"/>
</dbReference>
<comment type="function">
    <text evidence="1 12">Required for activation of most nif operons, which are directly involved in nitrogen fixation.</text>
</comment>
<dbReference type="OrthoDB" id="9761019at2"/>
<dbReference type="Gene3D" id="3.40.50.300">
    <property type="entry name" value="P-loop containing nucleotide triphosphate hydrolases"/>
    <property type="match status" value="1"/>
</dbReference>
<dbReference type="GO" id="GO:0000160">
    <property type="term" value="P:phosphorelay signal transduction system"/>
    <property type="evidence" value="ECO:0007669"/>
    <property type="project" value="UniProtKB-UniRule"/>
</dbReference>
<evidence type="ECO:0000256" key="5">
    <source>
        <dbReference type="ARBA" id="ARBA00022840"/>
    </source>
</evidence>
<evidence type="ECO:0000256" key="9">
    <source>
        <dbReference type="ARBA" id="ARBA00023159"/>
    </source>
</evidence>
<dbReference type="EMBL" id="CP002292">
    <property type="protein sequence ID" value="ADP70391.1"/>
    <property type="molecule type" value="Genomic_DNA"/>
</dbReference>
<dbReference type="InterPro" id="IPR029016">
    <property type="entry name" value="GAF-like_dom_sf"/>
</dbReference>
<dbReference type="InterPro" id="IPR025943">
    <property type="entry name" value="Sigma_54_int_dom_ATP-bd_2"/>
</dbReference>
<dbReference type="Gene3D" id="1.10.8.60">
    <property type="match status" value="1"/>
</dbReference>
<evidence type="ECO:0000313" key="15">
    <source>
        <dbReference type="EMBL" id="ADP70391.1"/>
    </source>
</evidence>
<keyword evidence="11 12" id="KW-0535">Nitrogen fixation</keyword>
<dbReference type="FunFam" id="3.40.50.300:FF:000006">
    <property type="entry name" value="DNA-binding transcriptional regulator NtrC"/>
    <property type="match status" value="1"/>
</dbReference>
<dbReference type="InterPro" id="IPR003593">
    <property type="entry name" value="AAA+_ATPase"/>
</dbReference>
<feature type="compositionally biased region" description="Pro residues" evidence="13">
    <location>
        <begin position="500"/>
        <end position="515"/>
    </location>
</feature>
<dbReference type="InterPro" id="IPR025662">
    <property type="entry name" value="Sigma_54_int_dom_ATP-bd_1"/>
</dbReference>
<dbReference type="GO" id="GO:0009399">
    <property type="term" value="P:nitrogen fixation"/>
    <property type="evidence" value="ECO:0007669"/>
    <property type="project" value="UniProtKB-UniRule"/>
</dbReference>
<evidence type="ECO:0000256" key="13">
    <source>
        <dbReference type="SAM" id="MobiDB-lite"/>
    </source>
</evidence>
<dbReference type="PROSITE" id="PS00676">
    <property type="entry name" value="SIGMA54_INTERACT_2"/>
    <property type="match status" value="1"/>
</dbReference>
<keyword evidence="16" id="KW-1185">Reference proteome</keyword>
<dbReference type="Pfam" id="PF25601">
    <property type="entry name" value="AAA_lid_14"/>
    <property type="match status" value="1"/>
</dbReference>
<dbReference type="KEGG" id="rva:Rvan_1120"/>
<dbReference type="InterPro" id="IPR002197">
    <property type="entry name" value="HTH_Fis"/>
</dbReference>
<dbReference type="SUPFAM" id="SSF55781">
    <property type="entry name" value="GAF domain-like"/>
    <property type="match status" value="1"/>
</dbReference>
<dbReference type="PROSITE" id="PS50045">
    <property type="entry name" value="SIGMA54_INTERACT_4"/>
    <property type="match status" value="1"/>
</dbReference>
<dbReference type="HOGENOM" id="CLU_000445_95_2_5"/>
<name>E3I3P4_RHOVT</name>
<evidence type="ECO:0000256" key="3">
    <source>
        <dbReference type="ARBA" id="ARBA00015308"/>
    </source>
</evidence>
<dbReference type="NCBIfam" id="TIGR01817">
    <property type="entry name" value="nifA"/>
    <property type="match status" value="1"/>
</dbReference>
<dbReference type="Pfam" id="PF00158">
    <property type="entry name" value="Sigma54_activat"/>
    <property type="match status" value="1"/>
</dbReference>
<dbReference type="PRINTS" id="PR01590">
    <property type="entry name" value="HTHFIS"/>
</dbReference>
<dbReference type="STRING" id="648757.Rvan_1120"/>
<dbReference type="InterPro" id="IPR003018">
    <property type="entry name" value="GAF"/>
</dbReference>
<dbReference type="InterPro" id="IPR010113">
    <property type="entry name" value="Nif-specific_regulatory_prot"/>
</dbReference>
<protein>
    <recommendedName>
        <fullName evidence="3 12">Nif-specific regulatory protein</fullName>
    </recommendedName>
</protein>
<dbReference type="PROSITE" id="PS00688">
    <property type="entry name" value="SIGMA54_INTERACT_3"/>
    <property type="match status" value="1"/>
</dbReference>
<dbReference type="PANTHER" id="PTHR32071:SF117">
    <property type="entry name" value="PTS-DEPENDENT DIHYDROXYACETONE KINASE OPERON REGULATORY PROTEIN-RELATED"/>
    <property type="match status" value="1"/>
</dbReference>
<evidence type="ECO:0000256" key="11">
    <source>
        <dbReference type="ARBA" id="ARBA00023231"/>
    </source>
</evidence>
<feature type="compositionally biased region" description="Polar residues" evidence="13">
    <location>
        <begin position="541"/>
        <end position="554"/>
    </location>
</feature>
<dbReference type="Gene3D" id="1.10.10.60">
    <property type="entry name" value="Homeodomain-like"/>
    <property type="match status" value="1"/>
</dbReference>
<dbReference type="SMART" id="SM00382">
    <property type="entry name" value="AAA"/>
    <property type="match status" value="1"/>
</dbReference>
<dbReference type="PROSITE" id="PS00675">
    <property type="entry name" value="SIGMA54_INTERACT_1"/>
    <property type="match status" value="1"/>
</dbReference>
<organism evidence="15 16">
    <name type="scientific">Rhodomicrobium vannielii (strain ATCC 17100 / DSM 162 / LMG 4299 / NCIMB 10020 / ATH 3.1.1)</name>
    <dbReference type="NCBI Taxonomy" id="648757"/>
    <lineage>
        <taxon>Bacteria</taxon>
        <taxon>Pseudomonadati</taxon>
        <taxon>Pseudomonadota</taxon>
        <taxon>Alphaproteobacteria</taxon>
        <taxon>Hyphomicrobiales</taxon>
        <taxon>Hyphomicrobiaceae</taxon>
        <taxon>Rhodomicrobium</taxon>
    </lineage>
</organism>
<gene>
    <name evidence="15" type="ordered locus">Rvan_1120</name>
</gene>
<dbReference type="InterPro" id="IPR058031">
    <property type="entry name" value="AAA_lid_NorR"/>
</dbReference>
<dbReference type="InterPro" id="IPR027417">
    <property type="entry name" value="P-loop_NTPase"/>
</dbReference>
<dbReference type="CDD" id="cd00009">
    <property type="entry name" value="AAA"/>
    <property type="match status" value="1"/>
</dbReference>
<dbReference type="GO" id="GO:0043565">
    <property type="term" value="F:sequence-specific DNA binding"/>
    <property type="evidence" value="ECO:0007669"/>
    <property type="project" value="InterPro"/>
</dbReference>
<dbReference type="InterPro" id="IPR025944">
    <property type="entry name" value="Sigma_54_int_dom_CS"/>
</dbReference>
<dbReference type="Pfam" id="PF01590">
    <property type="entry name" value="GAF"/>
    <property type="match status" value="1"/>
</dbReference>
<dbReference type="eggNOG" id="COG3604">
    <property type="taxonomic scope" value="Bacteria"/>
</dbReference>
<keyword evidence="5" id="KW-0067">ATP-binding</keyword>
<comment type="subunit">
    <text evidence="2 12">Interacts with sigma-54.</text>
</comment>
<evidence type="ECO:0000256" key="6">
    <source>
        <dbReference type="ARBA" id="ARBA00023012"/>
    </source>
</evidence>
<dbReference type="InterPro" id="IPR002078">
    <property type="entry name" value="Sigma_54_int"/>
</dbReference>
<keyword evidence="8 12" id="KW-0238">DNA-binding</keyword>
<evidence type="ECO:0000256" key="8">
    <source>
        <dbReference type="ARBA" id="ARBA00023125"/>
    </source>
</evidence>
<proteinExistence type="predicted"/>
<dbReference type="Gene3D" id="3.30.450.40">
    <property type="match status" value="1"/>
</dbReference>
<sequence length="613" mass="66345">MTSSAPAGTVTVPGSVRYSDTALSGIYEISKIVTSPSSLRVMLNNVVSVMSSFLDMRLSTLMLLDKAGDPEIKVSASTEASIDSNEDGDLPLAVIDQIVATASPLVVQNCALHPSFAGWKRLGSAGPNVVQTFIGVPIRVDAKVVGTLAIERVWQGSMDVRIDHDVRFLTMVANLVGQALKLHRVVAEDRERLIHEQHRLAKELSNIKAKAPPPKMTGILGKSRAIRAVTERIEQVAKSNAPVLIRGETGTGKELFARAIHELSRRKGKPFVKVNCAALPEGVIESELFGHEKGAFTGAVGLRKGRFELADGGTIFLDEIGEISPSFQAKLLRILQEGEFERVGGQHTLKINFRLVCATNRALEQMVADGKFRADLYYRINVVPLMLPPLRERQGDIPELAQHFLSRFAEENGYQLTFGPDAMDVLCKCYFPGNIRELENCIRRTAAMTLGDEIHAADFACQHGHCLSSMLWKGPASGEVTYMPPQQHRFTEGNSSQPRANPPSAPSPYTPPAPEPLEGRNGNGHAHGASNGNGATHNGASQNGTSHNGASHGNGSDAHEDADGGYAQLSKDTLINALEKTGWVQAKAARILGLTPRQVGYALKKHGIEMKRY</sequence>
<evidence type="ECO:0000256" key="2">
    <source>
        <dbReference type="ARBA" id="ARBA00011135"/>
    </source>
</evidence>
<evidence type="ECO:0000259" key="14">
    <source>
        <dbReference type="PROSITE" id="PS50045"/>
    </source>
</evidence>
<dbReference type="GO" id="GO:0003700">
    <property type="term" value="F:DNA-binding transcription factor activity"/>
    <property type="evidence" value="ECO:0007669"/>
    <property type="project" value="UniProtKB-UniRule"/>
</dbReference>
<evidence type="ECO:0000256" key="12">
    <source>
        <dbReference type="RuleBase" id="RU368029"/>
    </source>
</evidence>
<dbReference type="AlphaFoldDB" id="E3I3P4"/>
<evidence type="ECO:0000256" key="7">
    <source>
        <dbReference type="ARBA" id="ARBA00023015"/>
    </source>
</evidence>
<feature type="domain" description="Sigma-54 factor interaction" evidence="14">
    <location>
        <begin position="219"/>
        <end position="447"/>
    </location>
</feature>
<evidence type="ECO:0000313" key="16">
    <source>
        <dbReference type="Proteomes" id="UP000001399"/>
    </source>
</evidence>
<keyword evidence="6 12" id="KW-0902">Two-component regulatory system</keyword>
<keyword evidence="10 12" id="KW-0804">Transcription</keyword>
<dbReference type="GO" id="GO:0005524">
    <property type="term" value="F:ATP binding"/>
    <property type="evidence" value="ECO:0007669"/>
    <property type="project" value="UniProtKB-KW"/>
</dbReference>
<feature type="region of interest" description="Disordered" evidence="13">
    <location>
        <begin position="478"/>
        <end position="564"/>
    </location>
</feature>